<dbReference type="Pfam" id="PF02277">
    <property type="entry name" value="DBI_PRT"/>
    <property type="match status" value="1"/>
</dbReference>
<dbReference type="PANTHER" id="PTHR43463:SF1">
    <property type="entry name" value="NICOTINATE-NUCLEOTIDE--DIMETHYLBENZIMIDAZOLE PHOSPHORIBOSYLTRANSFERASE"/>
    <property type="match status" value="1"/>
</dbReference>
<dbReference type="GO" id="GO:0008939">
    <property type="term" value="F:nicotinate-nucleotide-dimethylbenzimidazole phosphoribosyltransferase activity"/>
    <property type="evidence" value="ECO:0007669"/>
    <property type="project" value="UniProtKB-EC"/>
</dbReference>
<evidence type="ECO:0000256" key="9">
    <source>
        <dbReference type="ARBA" id="ARBA00030686"/>
    </source>
</evidence>
<evidence type="ECO:0000256" key="5">
    <source>
        <dbReference type="ARBA" id="ARBA00015486"/>
    </source>
</evidence>
<proteinExistence type="inferred from homology"/>
<comment type="function">
    <text evidence="1 11">Catalyzes the synthesis of alpha-ribazole-5'-phosphate from nicotinate mononucleotide (NAMN) and 5,6-dimethylbenzimidazole (DMB).</text>
</comment>
<evidence type="ECO:0000256" key="3">
    <source>
        <dbReference type="ARBA" id="ARBA00007110"/>
    </source>
</evidence>
<dbReference type="EC" id="2.4.2.21" evidence="4 11"/>
<gene>
    <name evidence="11 12" type="primary">cobT</name>
    <name evidence="12" type="ORF">ACFO4R_01045</name>
</gene>
<evidence type="ECO:0000256" key="4">
    <source>
        <dbReference type="ARBA" id="ARBA00011991"/>
    </source>
</evidence>
<protein>
    <recommendedName>
        <fullName evidence="5 11">Nicotinate-nucleotide--dimethylbenzimidazole phosphoribosyltransferase</fullName>
        <shortName evidence="11">NN:DBI PRT</shortName>
        <ecNumber evidence="4 11">2.4.2.21</ecNumber>
    </recommendedName>
    <alternativeName>
        <fullName evidence="9 11">N(1)-alpha-phosphoribosyltransferase</fullName>
    </alternativeName>
</protein>
<accession>A0ABV9QIN6</accession>
<comment type="catalytic activity">
    <reaction evidence="10 11">
        <text>5,6-dimethylbenzimidazole + nicotinate beta-D-ribonucleotide = alpha-ribazole 5'-phosphate + nicotinate + H(+)</text>
        <dbReference type="Rhea" id="RHEA:11196"/>
        <dbReference type="ChEBI" id="CHEBI:15378"/>
        <dbReference type="ChEBI" id="CHEBI:15890"/>
        <dbReference type="ChEBI" id="CHEBI:32544"/>
        <dbReference type="ChEBI" id="CHEBI:57502"/>
        <dbReference type="ChEBI" id="CHEBI:57918"/>
        <dbReference type="EC" id="2.4.2.21"/>
    </reaction>
</comment>
<comment type="similarity">
    <text evidence="3 11">Belongs to the CobT family.</text>
</comment>
<dbReference type="SUPFAM" id="SSF52733">
    <property type="entry name" value="Nicotinate mononucleotide:5,6-dimethylbenzimidazole phosphoribosyltransferase (CobT)"/>
    <property type="match status" value="1"/>
</dbReference>
<dbReference type="InterPro" id="IPR023195">
    <property type="entry name" value="Nict_dMeBzImd_PRibTrfase_N"/>
</dbReference>
<evidence type="ECO:0000256" key="10">
    <source>
        <dbReference type="ARBA" id="ARBA00047340"/>
    </source>
</evidence>
<keyword evidence="7 11" id="KW-0328">Glycosyltransferase</keyword>
<dbReference type="EMBL" id="JBHSHL010000003">
    <property type="protein sequence ID" value="MFC4803658.1"/>
    <property type="molecule type" value="Genomic_DNA"/>
</dbReference>
<feature type="active site" description="Proton acceptor" evidence="11">
    <location>
        <position position="317"/>
    </location>
</feature>
<evidence type="ECO:0000256" key="1">
    <source>
        <dbReference type="ARBA" id="ARBA00002197"/>
    </source>
</evidence>
<dbReference type="RefSeq" id="WP_379787105.1">
    <property type="nucleotide sequence ID" value="NZ_JBHSHL010000003.1"/>
</dbReference>
<evidence type="ECO:0000256" key="7">
    <source>
        <dbReference type="ARBA" id="ARBA00022676"/>
    </source>
</evidence>
<keyword evidence="13" id="KW-1185">Reference proteome</keyword>
<dbReference type="Gene3D" id="3.40.50.10210">
    <property type="match status" value="1"/>
</dbReference>
<dbReference type="InterPro" id="IPR017846">
    <property type="entry name" value="Nict_dMeBzImd_PRibTrfase_bact"/>
</dbReference>
<keyword evidence="6 11" id="KW-0169">Cobalamin biosynthesis</keyword>
<dbReference type="PANTHER" id="PTHR43463">
    <property type="entry name" value="NICOTINATE-NUCLEOTIDE--DIMETHYLBENZIMIDAZOLE PHOSPHORIBOSYLTRANSFERASE"/>
    <property type="match status" value="1"/>
</dbReference>
<evidence type="ECO:0000256" key="11">
    <source>
        <dbReference type="HAMAP-Rule" id="MF_00230"/>
    </source>
</evidence>
<dbReference type="NCBIfam" id="TIGR03160">
    <property type="entry name" value="cobT_DBIPRT"/>
    <property type="match status" value="1"/>
</dbReference>
<dbReference type="Proteomes" id="UP001595916">
    <property type="component" value="Unassembled WGS sequence"/>
</dbReference>
<comment type="pathway">
    <text evidence="2 11">Nucleoside biosynthesis; alpha-ribazole biosynthesis; alpha-ribazole from 5,6-dimethylbenzimidazole: step 1/2.</text>
</comment>
<dbReference type="HAMAP" id="MF_00230">
    <property type="entry name" value="CobT"/>
    <property type="match status" value="1"/>
</dbReference>
<evidence type="ECO:0000256" key="6">
    <source>
        <dbReference type="ARBA" id="ARBA00022573"/>
    </source>
</evidence>
<evidence type="ECO:0000313" key="13">
    <source>
        <dbReference type="Proteomes" id="UP001595916"/>
    </source>
</evidence>
<dbReference type="CDD" id="cd02439">
    <property type="entry name" value="DMB-PRT_CobT"/>
    <property type="match status" value="1"/>
</dbReference>
<dbReference type="InterPro" id="IPR036087">
    <property type="entry name" value="Nict_dMeBzImd_PRibTrfase_sf"/>
</dbReference>
<evidence type="ECO:0000256" key="8">
    <source>
        <dbReference type="ARBA" id="ARBA00022679"/>
    </source>
</evidence>
<dbReference type="InterPro" id="IPR003200">
    <property type="entry name" value="Nict_dMeBzImd_PRibTrfase"/>
</dbReference>
<evidence type="ECO:0000256" key="2">
    <source>
        <dbReference type="ARBA" id="ARBA00005049"/>
    </source>
</evidence>
<dbReference type="NCBIfam" id="NF000996">
    <property type="entry name" value="PRK00105.1"/>
    <property type="match status" value="1"/>
</dbReference>
<organism evidence="12 13">
    <name type="scientific">Filifactor villosus</name>
    <dbReference type="NCBI Taxonomy" id="29374"/>
    <lineage>
        <taxon>Bacteria</taxon>
        <taxon>Bacillati</taxon>
        <taxon>Bacillota</taxon>
        <taxon>Clostridia</taxon>
        <taxon>Peptostreptococcales</taxon>
        <taxon>Filifactoraceae</taxon>
        <taxon>Filifactor</taxon>
    </lineage>
</organism>
<name>A0ABV9QIN6_9FIRM</name>
<keyword evidence="8 11" id="KW-0808">Transferase</keyword>
<dbReference type="Gene3D" id="1.10.1610.10">
    <property type="match status" value="1"/>
</dbReference>
<comment type="caution">
    <text evidence="12">The sequence shown here is derived from an EMBL/GenBank/DDBJ whole genome shotgun (WGS) entry which is preliminary data.</text>
</comment>
<reference evidence="13" key="1">
    <citation type="journal article" date="2019" name="Int. J. Syst. Evol. Microbiol.">
        <title>The Global Catalogue of Microorganisms (GCM) 10K type strain sequencing project: providing services to taxonomists for standard genome sequencing and annotation.</title>
        <authorList>
            <consortium name="The Broad Institute Genomics Platform"/>
            <consortium name="The Broad Institute Genome Sequencing Center for Infectious Disease"/>
            <person name="Wu L."/>
            <person name="Ma J."/>
        </authorList>
    </citation>
    <scope>NUCLEOTIDE SEQUENCE [LARGE SCALE GENOMIC DNA]</scope>
    <source>
        <strain evidence="13">CCUG 46385</strain>
    </source>
</reference>
<sequence>MNVLKKTISRIEAPDTSWMQRAKKKQDTLVKPPGSLGYLEELSIRLAGIYREEKVALNKKMVLTFGADHGVYEEGISIQPQSITADHFASYSTGKCSIGLMAKYLNLDIVAVDIGIKCNHEIPGVLNQKIRQGTSNMAKGPAMSREDAVLSIEKGILLVEEYIKKGYEIFGIGEMGICNTTPSSAMLAVLEGLDVEKVTGLGAGTLPSNLSHKVDVIRRSIEVNRPDPKDPIDVLAKVGGFEIGAMTGVILGCSAHRIPVVLDGFISNVSALLASKLAPLSKDYMIGSHLSDEPGARYALEALGLSYPLNMNMRLGEGSGGAMMFPIIDMALYLYDRMPTFSENEIPDFDQLTPPC</sequence>
<evidence type="ECO:0000313" key="12">
    <source>
        <dbReference type="EMBL" id="MFC4803658.1"/>
    </source>
</evidence>